<feature type="region of interest" description="Disordered" evidence="1">
    <location>
        <begin position="1"/>
        <end position="21"/>
    </location>
</feature>
<feature type="compositionally biased region" description="Polar residues" evidence="1">
    <location>
        <begin position="12"/>
        <end position="21"/>
    </location>
</feature>
<dbReference type="Proteomes" id="UP000651475">
    <property type="component" value="Unassembled WGS sequence"/>
</dbReference>
<evidence type="ECO:0000259" key="3">
    <source>
        <dbReference type="Pfam" id="PF14848"/>
    </source>
</evidence>
<dbReference type="InterPro" id="IPR027824">
    <property type="entry name" value="DUF4469"/>
</dbReference>
<evidence type="ECO:0000313" key="4">
    <source>
        <dbReference type="EMBL" id="MBC5633334.1"/>
    </source>
</evidence>
<dbReference type="Pfam" id="PF14848">
    <property type="entry name" value="HU-DNA_bdg"/>
    <property type="match status" value="1"/>
</dbReference>
<sequence length="268" mass="29325">MAKKVKPGKLRGNTNPNNLTADENDYTLSIIGGMSYDLDQLGQLVVQDGTTTDSKEQIIRNFRLIAEKGIEMGLMGNNINYEYFRLAFGVKGVFNSANEAFMRPKHEVTASMSVGPDVRKAMEETMVENMGPAQHYAQMDTIINTVNGEVNKSVTSAQVLEVKGVNLPIKGDDPSVGIYLQQVGEPDNTRIKATVILNNEPKRLMFMVPGGLVINEMYQLVHITQASASGNTTQLLKSPRTAFSNTQLKCTDGTLIPNGGEEERPGEL</sequence>
<protein>
    <submittedName>
        <fullName evidence="4">DUF4469 domain-containing protein</fullName>
    </submittedName>
</protein>
<dbReference type="InterPro" id="IPR049893">
    <property type="entry name" value="Bvu_2165-like_IHF-HU-DNA_bdg"/>
</dbReference>
<proteinExistence type="predicted"/>
<gene>
    <name evidence="4" type="ORF">H8S65_11245</name>
</gene>
<dbReference type="Gene3D" id="2.70.50.70">
    <property type="match status" value="1"/>
</dbReference>
<comment type="caution">
    <text evidence="4">The sequence shown here is derived from an EMBL/GenBank/DDBJ whole genome shotgun (WGS) entry which is preliminary data.</text>
</comment>
<evidence type="ECO:0000259" key="2">
    <source>
        <dbReference type="Pfam" id="PF14734"/>
    </source>
</evidence>
<evidence type="ECO:0000313" key="5">
    <source>
        <dbReference type="Proteomes" id="UP000651475"/>
    </source>
</evidence>
<feature type="domain" description="DUF4469" evidence="2">
    <location>
        <begin position="140"/>
        <end position="241"/>
    </location>
</feature>
<dbReference type="Pfam" id="PF14734">
    <property type="entry name" value="DUF4469"/>
    <property type="match status" value="1"/>
</dbReference>
<keyword evidence="5" id="KW-1185">Reference proteome</keyword>
<evidence type="ECO:0000256" key="1">
    <source>
        <dbReference type="SAM" id="MobiDB-lite"/>
    </source>
</evidence>
<accession>A0ABR7DPG9</accession>
<name>A0ABR7DPG9_9BACT</name>
<reference evidence="4 5" key="1">
    <citation type="submission" date="2020-08" db="EMBL/GenBank/DDBJ databases">
        <title>Genome public.</title>
        <authorList>
            <person name="Liu C."/>
            <person name="Sun Q."/>
        </authorList>
    </citation>
    <scope>NUCLEOTIDE SEQUENCE [LARGE SCALE GENOMIC DNA]</scope>
    <source>
        <strain evidence="4 5">NSJ-79</strain>
    </source>
</reference>
<feature type="domain" description="Bvu-2165-like IHF-HU-like DNA-binding" evidence="3">
    <location>
        <begin position="16"/>
        <end position="130"/>
    </location>
</feature>
<dbReference type="RefSeq" id="WP_186930073.1">
    <property type="nucleotide sequence ID" value="NZ_JACOOJ010000018.1"/>
</dbReference>
<organism evidence="4 5">
    <name type="scientific">Parabacteroides hominis</name>
    <dbReference type="NCBI Taxonomy" id="2763057"/>
    <lineage>
        <taxon>Bacteria</taxon>
        <taxon>Pseudomonadati</taxon>
        <taxon>Bacteroidota</taxon>
        <taxon>Bacteroidia</taxon>
        <taxon>Bacteroidales</taxon>
        <taxon>Tannerellaceae</taxon>
        <taxon>Parabacteroides</taxon>
    </lineage>
</organism>
<dbReference type="EMBL" id="JACOOJ010000018">
    <property type="protein sequence ID" value="MBC5633334.1"/>
    <property type="molecule type" value="Genomic_DNA"/>
</dbReference>